<dbReference type="GO" id="GO:0016020">
    <property type="term" value="C:membrane"/>
    <property type="evidence" value="ECO:0007669"/>
    <property type="project" value="UniProtKB-SubCell"/>
</dbReference>
<keyword evidence="12" id="KW-0863">Zinc-finger</keyword>
<accession>A0AAN7LN63</accession>
<dbReference type="GO" id="GO:0061630">
    <property type="term" value="F:ubiquitin protein ligase activity"/>
    <property type="evidence" value="ECO:0007669"/>
    <property type="project" value="UniProtKB-EC"/>
</dbReference>
<evidence type="ECO:0000313" key="16">
    <source>
        <dbReference type="Proteomes" id="UP001346149"/>
    </source>
</evidence>
<evidence type="ECO:0000256" key="1">
    <source>
        <dbReference type="ARBA" id="ARBA00000900"/>
    </source>
</evidence>
<comment type="similarity">
    <text evidence="11">Belongs to the RING-type zinc finger family. ATL subfamily.</text>
</comment>
<name>A0AAN7LN63_TRANT</name>
<dbReference type="InterPro" id="IPR013083">
    <property type="entry name" value="Znf_RING/FYVE/PHD"/>
</dbReference>
<comment type="subcellular location">
    <subcellularLocation>
        <location evidence="2">Membrane</location>
        <topology evidence="2">Single-pass membrane protein</topology>
    </subcellularLocation>
</comment>
<dbReference type="EC" id="2.3.2.27" evidence="3"/>
<keyword evidence="5 13" id="KW-0812">Transmembrane</keyword>
<dbReference type="Gene3D" id="3.30.40.10">
    <property type="entry name" value="Zinc/RING finger domain, C3HC4 (zinc finger)"/>
    <property type="match status" value="1"/>
</dbReference>
<evidence type="ECO:0000256" key="9">
    <source>
        <dbReference type="ARBA" id="ARBA00022989"/>
    </source>
</evidence>
<dbReference type="InterPro" id="IPR001841">
    <property type="entry name" value="Znf_RING"/>
</dbReference>
<feature type="transmembrane region" description="Helical" evidence="13">
    <location>
        <begin position="66"/>
        <end position="87"/>
    </location>
</feature>
<evidence type="ECO:0000259" key="14">
    <source>
        <dbReference type="PROSITE" id="PS50089"/>
    </source>
</evidence>
<feature type="domain" description="RING-type" evidence="14">
    <location>
        <begin position="142"/>
        <end position="184"/>
    </location>
</feature>
<keyword evidence="6" id="KW-0479">Metal-binding</keyword>
<keyword evidence="8" id="KW-0862">Zinc</keyword>
<keyword evidence="9 13" id="KW-1133">Transmembrane helix</keyword>
<evidence type="ECO:0000256" key="7">
    <source>
        <dbReference type="ARBA" id="ARBA00022786"/>
    </source>
</evidence>
<gene>
    <name evidence="15" type="ORF">SAY86_020289</name>
</gene>
<dbReference type="PANTHER" id="PTHR46905">
    <property type="entry name" value="RING-H2 FINGER PROTEIN ATL78"/>
    <property type="match status" value="1"/>
</dbReference>
<dbReference type="PANTHER" id="PTHR46905:SF7">
    <property type="entry name" value="RING-H2 FINGER PROTEIN ATL78"/>
    <property type="match status" value="1"/>
</dbReference>
<dbReference type="InterPro" id="IPR044602">
    <property type="entry name" value="ATL10/ATL72-79-like"/>
</dbReference>
<keyword evidence="7" id="KW-0833">Ubl conjugation pathway</keyword>
<evidence type="ECO:0000256" key="8">
    <source>
        <dbReference type="ARBA" id="ARBA00022833"/>
    </source>
</evidence>
<comment type="catalytic activity">
    <reaction evidence="1">
        <text>S-ubiquitinyl-[E2 ubiquitin-conjugating enzyme]-L-cysteine + [acceptor protein]-L-lysine = [E2 ubiquitin-conjugating enzyme]-L-cysteine + N(6)-ubiquitinyl-[acceptor protein]-L-lysine.</text>
        <dbReference type="EC" id="2.3.2.27"/>
    </reaction>
</comment>
<dbReference type="SMART" id="SM00184">
    <property type="entry name" value="RING"/>
    <property type="match status" value="1"/>
</dbReference>
<keyword evidence="16" id="KW-1185">Reference proteome</keyword>
<evidence type="ECO:0000313" key="15">
    <source>
        <dbReference type="EMBL" id="KAK4788970.1"/>
    </source>
</evidence>
<evidence type="ECO:0000256" key="4">
    <source>
        <dbReference type="ARBA" id="ARBA00022679"/>
    </source>
</evidence>
<sequence>MSIQTPPPSTWALFQDFGTNGFHPRRLLFLNPNLHISPELSPPPSTSHSGSSSSYRTGNNTFDSNVIMVLSVLLCALIGSLALNSIIRCALRCSNSMASEPSSSWRPPVRLAKTSVKRKALKTFPVIGYSSDLNLPGLSTECVICLSEFSPGDRLRLLPICHHGFHVQCIDKWLRSHSSCPTCRHCLIKTCEKIAGCSRQPEVALQLDLPVVQIVIAPLQAEAPTRDYQGST</sequence>
<dbReference type="GO" id="GO:0016567">
    <property type="term" value="P:protein ubiquitination"/>
    <property type="evidence" value="ECO:0007669"/>
    <property type="project" value="InterPro"/>
</dbReference>
<evidence type="ECO:0000256" key="10">
    <source>
        <dbReference type="ARBA" id="ARBA00023136"/>
    </source>
</evidence>
<organism evidence="15 16">
    <name type="scientific">Trapa natans</name>
    <name type="common">Water chestnut</name>
    <dbReference type="NCBI Taxonomy" id="22666"/>
    <lineage>
        <taxon>Eukaryota</taxon>
        <taxon>Viridiplantae</taxon>
        <taxon>Streptophyta</taxon>
        <taxon>Embryophyta</taxon>
        <taxon>Tracheophyta</taxon>
        <taxon>Spermatophyta</taxon>
        <taxon>Magnoliopsida</taxon>
        <taxon>eudicotyledons</taxon>
        <taxon>Gunneridae</taxon>
        <taxon>Pentapetalae</taxon>
        <taxon>rosids</taxon>
        <taxon>malvids</taxon>
        <taxon>Myrtales</taxon>
        <taxon>Lythraceae</taxon>
        <taxon>Trapa</taxon>
    </lineage>
</organism>
<dbReference type="SUPFAM" id="SSF57850">
    <property type="entry name" value="RING/U-box"/>
    <property type="match status" value="1"/>
</dbReference>
<comment type="caution">
    <text evidence="15">The sequence shown here is derived from an EMBL/GenBank/DDBJ whole genome shotgun (WGS) entry which is preliminary data.</text>
</comment>
<dbReference type="Proteomes" id="UP001346149">
    <property type="component" value="Unassembled WGS sequence"/>
</dbReference>
<dbReference type="CDD" id="cd16461">
    <property type="entry name" value="RING-H2_EL5-like"/>
    <property type="match status" value="1"/>
</dbReference>
<evidence type="ECO:0000256" key="5">
    <source>
        <dbReference type="ARBA" id="ARBA00022692"/>
    </source>
</evidence>
<evidence type="ECO:0000256" key="6">
    <source>
        <dbReference type="ARBA" id="ARBA00022723"/>
    </source>
</evidence>
<dbReference type="PROSITE" id="PS50089">
    <property type="entry name" value="ZF_RING_2"/>
    <property type="match status" value="1"/>
</dbReference>
<dbReference type="GO" id="GO:0008270">
    <property type="term" value="F:zinc ion binding"/>
    <property type="evidence" value="ECO:0007669"/>
    <property type="project" value="UniProtKB-KW"/>
</dbReference>
<proteinExistence type="inferred from homology"/>
<evidence type="ECO:0000256" key="2">
    <source>
        <dbReference type="ARBA" id="ARBA00004167"/>
    </source>
</evidence>
<protein>
    <recommendedName>
        <fullName evidence="3">RING-type E3 ubiquitin transferase</fullName>
        <ecNumber evidence="3">2.3.2.27</ecNumber>
    </recommendedName>
</protein>
<keyword evidence="10 13" id="KW-0472">Membrane</keyword>
<evidence type="ECO:0000256" key="13">
    <source>
        <dbReference type="SAM" id="Phobius"/>
    </source>
</evidence>
<dbReference type="AlphaFoldDB" id="A0AAN7LN63"/>
<keyword evidence="4" id="KW-0808">Transferase</keyword>
<evidence type="ECO:0000256" key="11">
    <source>
        <dbReference type="ARBA" id="ARBA00024209"/>
    </source>
</evidence>
<dbReference type="EMBL" id="JAXQNO010000011">
    <property type="protein sequence ID" value="KAK4788970.1"/>
    <property type="molecule type" value="Genomic_DNA"/>
</dbReference>
<dbReference type="Pfam" id="PF13639">
    <property type="entry name" value="zf-RING_2"/>
    <property type="match status" value="1"/>
</dbReference>
<evidence type="ECO:0000256" key="12">
    <source>
        <dbReference type="PROSITE-ProRule" id="PRU00175"/>
    </source>
</evidence>
<reference evidence="15 16" key="1">
    <citation type="journal article" date="2023" name="Hortic Res">
        <title>Pangenome of water caltrop reveals structural variations and asymmetric subgenome divergence after allopolyploidization.</title>
        <authorList>
            <person name="Zhang X."/>
            <person name="Chen Y."/>
            <person name="Wang L."/>
            <person name="Yuan Y."/>
            <person name="Fang M."/>
            <person name="Shi L."/>
            <person name="Lu R."/>
            <person name="Comes H.P."/>
            <person name="Ma Y."/>
            <person name="Chen Y."/>
            <person name="Huang G."/>
            <person name="Zhou Y."/>
            <person name="Zheng Z."/>
            <person name="Qiu Y."/>
        </authorList>
    </citation>
    <scope>NUCLEOTIDE SEQUENCE [LARGE SCALE GENOMIC DNA]</scope>
    <source>
        <strain evidence="15">F231</strain>
    </source>
</reference>
<evidence type="ECO:0000256" key="3">
    <source>
        <dbReference type="ARBA" id="ARBA00012483"/>
    </source>
</evidence>